<reference evidence="4" key="1">
    <citation type="journal article" date="2020" name="mSystems">
        <title>Genome- and Community-Level Interaction Insights into Carbon Utilization and Element Cycling Functions of Hydrothermarchaeota in Hydrothermal Sediment.</title>
        <authorList>
            <person name="Zhou Z."/>
            <person name="Liu Y."/>
            <person name="Xu W."/>
            <person name="Pan J."/>
            <person name="Luo Z.H."/>
            <person name="Li M."/>
        </authorList>
    </citation>
    <scope>NUCLEOTIDE SEQUENCE [LARGE SCALE GENOMIC DNA]</scope>
    <source>
        <strain evidence="4">SpSt-897</strain>
    </source>
</reference>
<dbReference type="AlphaFoldDB" id="A0A7C3V869"/>
<feature type="compositionally biased region" description="Low complexity" evidence="2">
    <location>
        <begin position="450"/>
        <end position="463"/>
    </location>
</feature>
<dbReference type="SUPFAM" id="SSF51261">
    <property type="entry name" value="Duplicated hybrid motif"/>
    <property type="match status" value="1"/>
</dbReference>
<feature type="domain" description="M23ase beta-sheet core" evidence="3">
    <location>
        <begin position="335"/>
        <end position="429"/>
    </location>
</feature>
<dbReference type="Gene3D" id="2.70.70.10">
    <property type="entry name" value="Glucose Permease (Domain IIA)"/>
    <property type="match status" value="1"/>
</dbReference>
<evidence type="ECO:0000256" key="2">
    <source>
        <dbReference type="SAM" id="MobiDB-lite"/>
    </source>
</evidence>
<dbReference type="EMBL" id="DTMF01000229">
    <property type="protein sequence ID" value="HGF34579.1"/>
    <property type="molecule type" value="Genomic_DNA"/>
</dbReference>
<keyword evidence="1" id="KW-0732">Signal</keyword>
<dbReference type="InterPro" id="IPR050570">
    <property type="entry name" value="Cell_wall_metabolism_enzyme"/>
</dbReference>
<comment type="caution">
    <text evidence="4">The sequence shown here is derived from an EMBL/GenBank/DDBJ whole genome shotgun (WGS) entry which is preliminary data.</text>
</comment>
<accession>A0A7C3V869</accession>
<dbReference type="GO" id="GO:0004222">
    <property type="term" value="F:metalloendopeptidase activity"/>
    <property type="evidence" value="ECO:0007669"/>
    <property type="project" value="TreeGrafter"/>
</dbReference>
<feature type="compositionally biased region" description="Basic residues" evidence="2">
    <location>
        <begin position="466"/>
        <end position="475"/>
    </location>
</feature>
<protein>
    <submittedName>
        <fullName evidence="4">M23 family metallopeptidase</fullName>
    </submittedName>
</protein>
<dbReference type="Pfam" id="PF01551">
    <property type="entry name" value="Peptidase_M23"/>
    <property type="match status" value="1"/>
</dbReference>
<dbReference type="PANTHER" id="PTHR21666:SF289">
    <property type="entry name" value="L-ALA--D-GLU ENDOPEPTIDASE"/>
    <property type="match status" value="1"/>
</dbReference>
<proteinExistence type="predicted"/>
<feature type="region of interest" description="Disordered" evidence="2">
    <location>
        <begin position="449"/>
        <end position="475"/>
    </location>
</feature>
<dbReference type="CDD" id="cd12797">
    <property type="entry name" value="M23_peptidase"/>
    <property type="match status" value="1"/>
</dbReference>
<evidence type="ECO:0000256" key="1">
    <source>
        <dbReference type="ARBA" id="ARBA00022729"/>
    </source>
</evidence>
<name>A0A7C3V869_9BACT</name>
<dbReference type="InterPro" id="IPR016047">
    <property type="entry name" value="M23ase_b-sheet_dom"/>
</dbReference>
<evidence type="ECO:0000313" key="4">
    <source>
        <dbReference type="EMBL" id="HGF34579.1"/>
    </source>
</evidence>
<dbReference type="PANTHER" id="PTHR21666">
    <property type="entry name" value="PEPTIDASE-RELATED"/>
    <property type="match status" value="1"/>
</dbReference>
<organism evidence="4">
    <name type="scientific">Desulfobacca acetoxidans</name>
    <dbReference type="NCBI Taxonomy" id="60893"/>
    <lineage>
        <taxon>Bacteria</taxon>
        <taxon>Pseudomonadati</taxon>
        <taxon>Thermodesulfobacteriota</taxon>
        <taxon>Desulfobaccia</taxon>
        <taxon>Desulfobaccales</taxon>
        <taxon>Desulfobaccaceae</taxon>
        <taxon>Desulfobacca</taxon>
    </lineage>
</organism>
<sequence>MLTDRNSNWGKKSWFFLAGLVLGALALVVFLILGSLDSEDPWLTPSAKPAVVVPKAGFTLKAGDRDSGLKEVKVTINQGGQDRVVLSRTFPPGGEPGTPVEIPIVFDPQALGLKEGKATIAITAVDRSRRNFFRGRSAQLSWDAEVSLIPIKVSFVAASHLMSPGGSGLVVYRINKTPKESGIRIADRFFPGYPVPKGPPGEYGAFLAIPLEARSPLPAEIIARAGVGNEDKQAISLRLSPKRWRHDKMNLSEGFLSQVAAKFPEANQGDLLKTFLEVNQKTRQANHDKVRRVCAVSQSQPLWTGAFQRFLGKPMARFGDQRTYVYQNKNVDNQVHQGEDLASLANSPVPAANNGVVVLAEPLGIYGNTVVLDHGLGVFTMYSHLSRIDVKNGEQVEKGRPVGLTGTTGLAGGDHLHYSVLIDGYFVNPVEWWDAHWFKDQVEKVWTQTAAAAAAEPGQAAAAPTRPRKGKKRQR</sequence>
<dbReference type="InterPro" id="IPR011055">
    <property type="entry name" value="Dup_hybrid_motif"/>
</dbReference>
<evidence type="ECO:0000259" key="3">
    <source>
        <dbReference type="Pfam" id="PF01551"/>
    </source>
</evidence>
<gene>
    <name evidence="4" type="ORF">ENW96_09370</name>
</gene>